<name>A0ABR4C8V8_9HELO</name>
<comment type="caution">
    <text evidence="1">The sequence shown here is derived from an EMBL/GenBank/DDBJ whole genome shotgun (WGS) entry which is preliminary data.</text>
</comment>
<reference evidence="1 2" key="1">
    <citation type="journal article" date="2024" name="Commun. Biol.">
        <title>Comparative genomic analysis of thermophilic fungi reveals convergent evolutionary adaptations and gene losses.</title>
        <authorList>
            <person name="Steindorff A.S."/>
            <person name="Aguilar-Pontes M.V."/>
            <person name="Robinson A.J."/>
            <person name="Andreopoulos B."/>
            <person name="LaButti K."/>
            <person name="Kuo A."/>
            <person name="Mondo S."/>
            <person name="Riley R."/>
            <person name="Otillar R."/>
            <person name="Haridas S."/>
            <person name="Lipzen A."/>
            <person name="Grimwood J."/>
            <person name="Schmutz J."/>
            <person name="Clum A."/>
            <person name="Reid I.D."/>
            <person name="Moisan M.C."/>
            <person name="Butler G."/>
            <person name="Nguyen T.T.M."/>
            <person name="Dewar K."/>
            <person name="Conant G."/>
            <person name="Drula E."/>
            <person name="Henrissat B."/>
            <person name="Hansel C."/>
            <person name="Singer S."/>
            <person name="Hutchinson M.I."/>
            <person name="de Vries R.P."/>
            <person name="Natvig D.O."/>
            <person name="Powell A.J."/>
            <person name="Tsang A."/>
            <person name="Grigoriev I.V."/>
        </authorList>
    </citation>
    <scope>NUCLEOTIDE SEQUENCE [LARGE SCALE GENOMIC DNA]</scope>
    <source>
        <strain evidence="1 2">CBS 494.80</strain>
    </source>
</reference>
<dbReference type="Proteomes" id="UP001595075">
    <property type="component" value="Unassembled WGS sequence"/>
</dbReference>
<proteinExistence type="predicted"/>
<evidence type="ECO:0000313" key="1">
    <source>
        <dbReference type="EMBL" id="KAL2066190.1"/>
    </source>
</evidence>
<organism evidence="1 2">
    <name type="scientific">Oculimacula yallundae</name>
    <dbReference type="NCBI Taxonomy" id="86028"/>
    <lineage>
        <taxon>Eukaryota</taxon>
        <taxon>Fungi</taxon>
        <taxon>Dikarya</taxon>
        <taxon>Ascomycota</taxon>
        <taxon>Pezizomycotina</taxon>
        <taxon>Leotiomycetes</taxon>
        <taxon>Helotiales</taxon>
        <taxon>Ploettnerulaceae</taxon>
        <taxon>Oculimacula</taxon>
    </lineage>
</organism>
<sequence length="160" mass="17832">MFNLISELRSLGSTDPDLHRASQSHHCSSDLFLFRAFPPTTIAVLRGRLPRCANPALRTADPQTLESKTQPQSIHPYTYIVIVQHTSLPFCAFQSLLLSPRQPRPPSTPTLTPALLSRLTSPAPALLETHHSLKSTYATRITAYHIGTVYVLVTMSFQRQ</sequence>
<dbReference type="EMBL" id="JAZHXI010000011">
    <property type="protein sequence ID" value="KAL2066190.1"/>
    <property type="molecule type" value="Genomic_DNA"/>
</dbReference>
<protein>
    <submittedName>
        <fullName evidence="1">Uncharacterized protein</fullName>
    </submittedName>
</protein>
<gene>
    <name evidence="1" type="ORF">VTL71DRAFT_2261</name>
</gene>
<keyword evidence="2" id="KW-1185">Reference proteome</keyword>
<evidence type="ECO:0000313" key="2">
    <source>
        <dbReference type="Proteomes" id="UP001595075"/>
    </source>
</evidence>
<accession>A0ABR4C8V8</accession>